<name>Q2KFU1_PYRO7</name>
<proteinExistence type="predicted"/>
<gene>
    <name evidence="1" type="ORF">MGCH7_ch7g594</name>
</gene>
<dbReference type="EMBL" id="CM000230">
    <property type="protein sequence ID" value="EAQ71187.1"/>
    <property type="molecule type" value="Genomic_DNA"/>
</dbReference>
<sequence>MASRGVEGQFASTAAKIKLEKAAGGKRAVVAYGSAVY</sequence>
<evidence type="ECO:0000313" key="1">
    <source>
        <dbReference type="EMBL" id="EAQ71187.1"/>
    </source>
</evidence>
<reference evidence="1" key="1">
    <citation type="submission" date="2005-01" db="EMBL/GenBank/DDBJ databases">
        <title>The sequence of Magnaporthe grisea chromosome 7.</title>
        <authorList>
            <person name="Thon M.R."/>
            <person name="Pan H."/>
            <person name="Diener A."/>
            <person name="Papalas J."/>
            <person name="Taro A."/>
            <person name="Mitchell T."/>
            <person name="Dean R.A."/>
        </authorList>
    </citation>
    <scope>NUCLEOTIDE SEQUENCE</scope>
    <source>
        <strain evidence="1">70-15</strain>
    </source>
</reference>
<dbReference type="AlphaFoldDB" id="Q2KFU1"/>
<organism evidence="1">
    <name type="scientific">Pyricularia oryzae (strain 70-15 / ATCC MYA-4617 / FGSC 8958)</name>
    <name type="common">Rice blast fungus</name>
    <name type="synonym">Magnaporthe oryzae</name>
    <dbReference type="NCBI Taxonomy" id="242507"/>
    <lineage>
        <taxon>Eukaryota</taxon>
        <taxon>Fungi</taxon>
        <taxon>Dikarya</taxon>
        <taxon>Ascomycota</taxon>
        <taxon>Pezizomycotina</taxon>
        <taxon>Sordariomycetes</taxon>
        <taxon>Sordariomycetidae</taxon>
        <taxon>Magnaporthales</taxon>
        <taxon>Pyriculariaceae</taxon>
        <taxon>Pyricularia</taxon>
    </lineage>
</organism>
<accession>Q2KFU1</accession>
<protein>
    <submittedName>
        <fullName evidence="1">Uncharacterized protein</fullName>
    </submittedName>
</protein>